<name>A0A1J4J1X4_9EUKA</name>
<evidence type="ECO:0000256" key="5">
    <source>
        <dbReference type="ARBA" id="ARBA00022679"/>
    </source>
</evidence>
<comment type="similarity">
    <text evidence="1">Belongs to the protein kinase superfamily. CMGC Ser/Thr protein kinase family. GSK-3 subfamily.</text>
</comment>
<dbReference type="SMART" id="SM00220">
    <property type="entry name" value="S_TKc"/>
    <property type="match status" value="1"/>
</dbReference>
<dbReference type="RefSeq" id="XP_068345898.1">
    <property type="nucleotide sequence ID" value="XM_068496559.1"/>
</dbReference>
<proteinExistence type="inferred from homology"/>
<dbReference type="PROSITE" id="PS00107">
    <property type="entry name" value="PROTEIN_KINASE_ATP"/>
    <property type="match status" value="1"/>
</dbReference>
<dbReference type="Proteomes" id="UP000179807">
    <property type="component" value="Unassembled WGS sequence"/>
</dbReference>
<dbReference type="GO" id="GO:0004674">
    <property type="term" value="F:protein serine/threonine kinase activity"/>
    <property type="evidence" value="ECO:0007669"/>
    <property type="project" value="UniProtKB-KW"/>
</dbReference>
<comment type="catalytic activity">
    <reaction evidence="9">
        <text>L-threonyl-[protein] + ATP = O-phospho-L-threonyl-[protein] + ADP + H(+)</text>
        <dbReference type="Rhea" id="RHEA:46608"/>
        <dbReference type="Rhea" id="RHEA-COMP:11060"/>
        <dbReference type="Rhea" id="RHEA-COMP:11605"/>
        <dbReference type="ChEBI" id="CHEBI:15378"/>
        <dbReference type="ChEBI" id="CHEBI:30013"/>
        <dbReference type="ChEBI" id="CHEBI:30616"/>
        <dbReference type="ChEBI" id="CHEBI:61977"/>
        <dbReference type="ChEBI" id="CHEBI:456216"/>
        <dbReference type="EC" id="2.7.11.1"/>
    </reaction>
</comment>
<keyword evidence="3 12" id="KW-0723">Serine/threonine-protein kinase</keyword>
<evidence type="ECO:0000256" key="8">
    <source>
        <dbReference type="ARBA" id="ARBA00022840"/>
    </source>
</evidence>
<dbReference type="SUPFAM" id="SSF56112">
    <property type="entry name" value="Protein kinase-like (PK-like)"/>
    <property type="match status" value="1"/>
</dbReference>
<keyword evidence="7 14" id="KW-0418">Kinase</keyword>
<dbReference type="OrthoDB" id="272141at2759"/>
<dbReference type="FunFam" id="1.10.510.10:FF:000688">
    <property type="entry name" value="RIM11p Protein kinase"/>
    <property type="match status" value="1"/>
</dbReference>
<dbReference type="Gene3D" id="1.10.510.10">
    <property type="entry name" value="Transferase(Phosphotransferase) domain 1"/>
    <property type="match status" value="1"/>
</dbReference>
<organism evidence="14 15">
    <name type="scientific">Tritrichomonas foetus</name>
    <dbReference type="NCBI Taxonomy" id="1144522"/>
    <lineage>
        <taxon>Eukaryota</taxon>
        <taxon>Metamonada</taxon>
        <taxon>Parabasalia</taxon>
        <taxon>Tritrichomonadida</taxon>
        <taxon>Tritrichomonadidae</taxon>
        <taxon>Tritrichomonas</taxon>
    </lineage>
</organism>
<dbReference type="Pfam" id="PF00069">
    <property type="entry name" value="Pkinase"/>
    <property type="match status" value="1"/>
</dbReference>
<dbReference type="PANTHER" id="PTHR24057:SF0">
    <property type="entry name" value="PROTEIN KINASE SHAGGY-RELATED"/>
    <property type="match status" value="1"/>
</dbReference>
<accession>A0A1J4J1X4</accession>
<sequence length="349" mass="40370">MNAFKNLGTINGKSILKLSSPQAKTAQQKELIEGEKISKNYHPLKVIGKGAYGVVFTARDQVGDLVAIKKVRENPMYKNREVEIMEMIKNLPNVVTIKNHYRTSLKNQNDIFQHIVMDYMPNNLHDFVFAYRKQKKYPPMLYVKLFSYQMFQGLDFLHKYKIVHRDIKPQNLLINEETGDLKICDFGSAKRLVSDEKNVSYIQSRYYRAPELIYDCQYYTTAIDIWSAGCVIAEMLLAGQPIFMSDSSTGQLFEIAKILGNPTEKELMTFKHNVIIRMPDVENPIGLKKVLPENTPKEALDLLNKIFTYCPSKRPTARDCMESEFFDEIFDDEERLNNGRKLPQLKKNA</sequence>
<evidence type="ECO:0000259" key="13">
    <source>
        <dbReference type="PROSITE" id="PS50011"/>
    </source>
</evidence>
<evidence type="ECO:0000313" key="15">
    <source>
        <dbReference type="Proteomes" id="UP000179807"/>
    </source>
</evidence>
<dbReference type="EC" id="2.7.11.1" evidence="2"/>
<evidence type="ECO:0000256" key="10">
    <source>
        <dbReference type="ARBA" id="ARBA00048679"/>
    </source>
</evidence>
<dbReference type="InterPro" id="IPR008271">
    <property type="entry name" value="Ser/Thr_kinase_AS"/>
</dbReference>
<dbReference type="InterPro" id="IPR017441">
    <property type="entry name" value="Protein_kinase_ATP_BS"/>
</dbReference>
<keyword evidence="4" id="KW-0597">Phosphoprotein</keyword>
<dbReference type="InterPro" id="IPR050591">
    <property type="entry name" value="GSK-3"/>
</dbReference>
<keyword evidence="6 11" id="KW-0547">Nucleotide-binding</keyword>
<evidence type="ECO:0000256" key="9">
    <source>
        <dbReference type="ARBA" id="ARBA00047899"/>
    </source>
</evidence>
<dbReference type="GO" id="GO:0030154">
    <property type="term" value="P:cell differentiation"/>
    <property type="evidence" value="ECO:0007669"/>
    <property type="project" value="TreeGrafter"/>
</dbReference>
<comment type="caution">
    <text evidence="14">The sequence shown here is derived from an EMBL/GenBank/DDBJ whole genome shotgun (WGS) entry which is preliminary data.</text>
</comment>
<dbReference type="PROSITE" id="PS50011">
    <property type="entry name" value="PROTEIN_KINASE_DOM"/>
    <property type="match status" value="1"/>
</dbReference>
<dbReference type="PROSITE" id="PS00108">
    <property type="entry name" value="PROTEIN_KINASE_ST"/>
    <property type="match status" value="1"/>
</dbReference>
<dbReference type="GeneID" id="94831263"/>
<dbReference type="GO" id="GO:0005737">
    <property type="term" value="C:cytoplasm"/>
    <property type="evidence" value="ECO:0007669"/>
    <property type="project" value="TreeGrafter"/>
</dbReference>
<evidence type="ECO:0000256" key="6">
    <source>
        <dbReference type="ARBA" id="ARBA00022741"/>
    </source>
</evidence>
<keyword evidence="8 11" id="KW-0067">ATP-binding</keyword>
<feature type="binding site" evidence="11">
    <location>
        <position position="70"/>
    </location>
    <ligand>
        <name>ATP</name>
        <dbReference type="ChEBI" id="CHEBI:30616"/>
    </ligand>
</feature>
<dbReference type="VEuPathDB" id="TrichDB:TRFO_12317"/>
<evidence type="ECO:0000256" key="11">
    <source>
        <dbReference type="PROSITE-ProRule" id="PRU10141"/>
    </source>
</evidence>
<evidence type="ECO:0000313" key="14">
    <source>
        <dbReference type="EMBL" id="OHS92761.1"/>
    </source>
</evidence>
<dbReference type="AlphaFoldDB" id="A0A1J4J1X4"/>
<evidence type="ECO:0000256" key="2">
    <source>
        <dbReference type="ARBA" id="ARBA00012513"/>
    </source>
</evidence>
<evidence type="ECO:0000256" key="4">
    <source>
        <dbReference type="ARBA" id="ARBA00022553"/>
    </source>
</evidence>
<dbReference type="Gene3D" id="3.30.200.20">
    <property type="entry name" value="Phosphorylase Kinase, domain 1"/>
    <property type="match status" value="1"/>
</dbReference>
<dbReference type="GO" id="GO:0007165">
    <property type="term" value="P:signal transduction"/>
    <property type="evidence" value="ECO:0007669"/>
    <property type="project" value="TreeGrafter"/>
</dbReference>
<dbReference type="PANTHER" id="PTHR24057">
    <property type="entry name" value="GLYCOGEN SYNTHASE KINASE-3 ALPHA"/>
    <property type="match status" value="1"/>
</dbReference>
<dbReference type="EMBL" id="MLAK01001470">
    <property type="protein sequence ID" value="OHS92761.1"/>
    <property type="molecule type" value="Genomic_DNA"/>
</dbReference>
<protein>
    <recommendedName>
        <fullName evidence="2">non-specific serine/threonine protein kinase</fullName>
        <ecNumber evidence="2">2.7.11.1</ecNumber>
    </recommendedName>
</protein>
<feature type="domain" description="Protein kinase" evidence="13">
    <location>
        <begin position="41"/>
        <end position="326"/>
    </location>
</feature>
<evidence type="ECO:0000256" key="12">
    <source>
        <dbReference type="RuleBase" id="RU000304"/>
    </source>
</evidence>
<evidence type="ECO:0000256" key="1">
    <source>
        <dbReference type="ARBA" id="ARBA00005527"/>
    </source>
</evidence>
<evidence type="ECO:0000256" key="7">
    <source>
        <dbReference type="ARBA" id="ARBA00022777"/>
    </source>
</evidence>
<gene>
    <name evidence="14" type="ORF">TRFO_12317</name>
</gene>
<keyword evidence="15" id="KW-1185">Reference proteome</keyword>
<keyword evidence="5" id="KW-0808">Transferase</keyword>
<dbReference type="GO" id="GO:0005524">
    <property type="term" value="F:ATP binding"/>
    <property type="evidence" value="ECO:0007669"/>
    <property type="project" value="UniProtKB-UniRule"/>
</dbReference>
<reference evidence="14" key="1">
    <citation type="submission" date="2016-10" db="EMBL/GenBank/DDBJ databases">
        <authorList>
            <person name="Benchimol M."/>
            <person name="Almeida L.G."/>
            <person name="Vasconcelos A.T."/>
            <person name="Perreira-Neves A."/>
            <person name="Rosa I.A."/>
            <person name="Tasca T."/>
            <person name="Bogo M.R."/>
            <person name="de Souza W."/>
        </authorList>
    </citation>
    <scope>NUCLEOTIDE SEQUENCE [LARGE SCALE GENOMIC DNA]</scope>
    <source>
        <strain evidence="14">K</strain>
    </source>
</reference>
<dbReference type="InterPro" id="IPR011009">
    <property type="entry name" value="Kinase-like_dom_sf"/>
</dbReference>
<comment type="catalytic activity">
    <reaction evidence="10">
        <text>L-seryl-[protein] + ATP = O-phospho-L-seryl-[protein] + ADP + H(+)</text>
        <dbReference type="Rhea" id="RHEA:17989"/>
        <dbReference type="Rhea" id="RHEA-COMP:9863"/>
        <dbReference type="Rhea" id="RHEA-COMP:11604"/>
        <dbReference type="ChEBI" id="CHEBI:15378"/>
        <dbReference type="ChEBI" id="CHEBI:29999"/>
        <dbReference type="ChEBI" id="CHEBI:30616"/>
        <dbReference type="ChEBI" id="CHEBI:83421"/>
        <dbReference type="ChEBI" id="CHEBI:456216"/>
        <dbReference type="EC" id="2.7.11.1"/>
    </reaction>
</comment>
<dbReference type="InterPro" id="IPR039192">
    <property type="entry name" value="STKc_GSK3"/>
</dbReference>
<dbReference type="GO" id="GO:0005634">
    <property type="term" value="C:nucleus"/>
    <property type="evidence" value="ECO:0007669"/>
    <property type="project" value="TreeGrafter"/>
</dbReference>
<dbReference type="CDD" id="cd14137">
    <property type="entry name" value="STKc_GSK3"/>
    <property type="match status" value="1"/>
</dbReference>
<dbReference type="InterPro" id="IPR000719">
    <property type="entry name" value="Prot_kinase_dom"/>
</dbReference>
<evidence type="ECO:0000256" key="3">
    <source>
        <dbReference type="ARBA" id="ARBA00022527"/>
    </source>
</evidence>